<feature type="transmembrane region" description="Helical" evidence="1">
    <location>
        <begin position="6"/>
        <end position="24"/>
    </location>
</feature>
<evidence type="ECO:0000313" key="2">
    <source>
        <dbReference type="EMBL" id="QHT05899.1"/>
    </source>
</evidence>
<proteinExistence type="predicted"/>
<keyword evidence="1" id="KW-1133">Transmembrane helix</keyword>
<dbReference type="EMBL" id="MN739460">
    <property type="protein sequence ID" value="QHT05899.1"/>
    <property type="molecule type" value="Genomic_DNA"/>
</dbReference>
<organism evidence="2">
    <name type="scientific">viral metagenome</name>
    <dbReference type="NCBI Taxonomy" id="1070528"/>
    <lineage>
        <taxon>unclassified sequences</taxon>
        <taxon>metagenomes</taxon>
        <taxon>organismal metagenomes</taxon>
    </lineage>
</organism>
<keyword evidence="1" id="KW-0812">Transmembrane</keyword>
<accession>A0A6C0CQF3</accession>
<evidence type="ECO:0000256" key="1">
    <source>
        <dbReference type="SAM" id="Phobius"/>
    </source>
</evidence>
<dbReference type="AlphaFoldDB" id="A0A6C0CQF3"/>
<sequence length="58" mass="6806">MFNYEDIGWVFIYVCAFGFSDYFVKKFIKKETKHLLYYALIGILGIIIITCCQGIIKN</sequence>
<feature type="transmembrane region" description="Helical" evidence="1">
    <location>
        <begin position="36"/>
        <end position="56"/>
    </location>
</feature>
<keyword evidence="1" id="KW-0472">Membrane</keyword>
<reference evidence="2" key="1">
    <citation type="journal article" date="2020" name="Nature">
        <title>Giant virus diversity and host interactions through global metagenomics.</title>
        <authorList>
            <person name="Schulz F."/>
            <person name="Roux S."/>
            <person name="Paez-Espino D."/>
            <person name="Jungbluth S."/>
            <person name="Walsh D.A."/>
            <person name="Denef V.J."/>
            <person name="McMahon K.D."/>
            <person name="Konstantinidis K.T."/>
            <person name="Eloe-Fadrosh E.A."/>
            <person name="Kyrpides N.C."/>
            <person name="Woyke T."/>
        </authorList>
    </citation>
    <scope>NUCLEOTIDE SEQUENCE</scope>
    <source>
        <strain evidence="2">GVMAG-M-3300021425-14</strain>
    </source>
</reference>
<name>A0A6C0CQF3_9ZZZZ</name>
<protein>
    <submittedName>
        <fullName evidence="2">Uncharacterized protein</fullName>
    </submittedName>
</protein>